<dbReference type="GO" id="GO:0005524">
    <property type="term" value="F:ATP binding"/>
    <property type="evidence" value="ECO:0007669"/>
    <property type="project" value="UniProtKB-KW"/>
</dbReference>
<dbReference type="InterPro" id="IPR003593">
    <property type="entry name" value="AAA+_ATPase"/>
</dbReference>
<evidence type="ECO:0000313" key="5">
    <source>
        <dbReference type="EMBL" id="SEK73272.1"/>
    </source>
</evidence>
<dbReference type="SMART" id="SM00382">
    <property type="entry name" value="AAA"/>
    <property type="match status" value="1"/>
</dbReference>
<dbReference type="GO" id="GO:0016887">
    <property type="term" value="F:ATP hydrolysis activity"/>
    <property type="evidence" value="ECO:0007669"/>
    <property type="project" value="InterPro"/>
</dbReference>
<dbReference type="InterPro" id="IPR027417">
    <property type="entry name" value="P-loop_NTPase"/>
</dbReference>
<keyword evidence="3 5" id="KW-0067">ATP-binding</keyword>
<evidence type="ECO:0000256" key="3">
    <source>
        <dbReference type="ARBA" id="ARBA00022840"/>
    </source>
</evidence>
<dbReference type="InterPro" id="IPR003439">
    <property type="entry name" value="ABC_transporter-like_ATP-bd"/>
</dbReference>
<proteinExistence type="predicted"/>
<dbReference type="Gene3D" id="3.40.50.300">
    <property type="entry name" value="P-loop containing nucleotide triphosphate hydrolases"/>
    <property type="match status" value="1"/>
</dbReference>
<organism evidence="5 6">
    <name type="scientific">Pseudobutyrivibrio ruminis</name>
    <dbReference type="NCBI Taxonomy" id="46206"/>
    <lineage>
        <taxon>Bacteria</taxon>
        <taxon>Bacillati</taxon>
        <taxon>Bacillota</taxon>
        <taxon>Clostridia</taxon>
        <taxon>Lachnospirales</taxon>
        <taxon>Lachnospiraceae</taxon>
        <taxon>Pseudobutyrivibrio</taxon>
    </lineage>
</organism>
<accession>A0A1H7JFL9</accession>
<name>A0A1H7JFL9_9FIRM</name>
<keyword evidence="1" id="KW-0813">Transport</keyword>
<dbReference type="PROSITE" id="PS50893">
    <property type="entry name" value="ABC_TRANSPORTER_2"/>
    <property type="match status" value="1"/>
</dbReference>
<dbReference type="Pfam" id="PF00005">
    <property type="entry name" value="ABC_tran"/>
    <property type="match status" value="1"/>
</dbReference>
<dbReference type="PANTHER" id="PTHR42939:SF1">
    <property type="entry name" value="ABC TRANSPORTER ATP-BINDING PROTEIN ALBC-RELATED"/>
    <property type="match status" value="1"/>
</dbReference>
<gene>
    <name evidence="5" type="ORF">SAMN02910377_01678</name>
</gene>
<reference evidence="6" key="1">
    <citation type="submission" date="2016-10" db="EMBL/GenBank/DDBJ databases">
        <authorList>
            <person name="Varghese N."/>
        </authorList>
    </citation>
    <scope>NUCLEOTIDE SEQUENCE [LARGE SCALE GENOMIC DNA]</scope>
    <source>
        <strain evidence="6">ACV-9</strain>
    </source>
</reference>
<dbReference type="Proteomes" id="UP000182321">
    <property type="component" value="Unassembled WGS sequence"/>
</dbReference>
<dbReference type="AlphaFoldDB" id="A0A1H7JFL9"/>
<feature type="domain" description="ABC transporter" evidence="4">
    <location>
        <begin position="4"/>
        <end position="233"/>
    </location>
</feature>
<evidence type="ECO:0000256" key="2">
    <source>
        <dbReference type="ARBA" id="ARBA00022741"/>
    </source>
</evidence>
<evidence type="ECO:0000259" key="4">
    <source>
        <dbReference type="PROSITE" id="PS50893"/>
    </source>
</evidence>
<protein>
    <submittedName>
        <fullName evidence="5">ABC-2 type transport system ATP-binding protein</fullName>
    </submittedName>
</protein>
<dbReference type="EMBL" id="FNZX01000009">
    <property type="protein sequence ID" value="SEK73272.1"/>
    <property type="molecule type" value="Genomic_DNA"/>
</dbReference>
<dbReference type="InterPro" id="IPR017871">
    <property type="entry name" value="ABC_transporter-like_CS"/>
</dbReference>
<dbReference type="PROSITE" id="PS00211">
    <property type="entry name" value="ABC_TRANSPORTER_1"/>
    <property type="match status" value="1"/>
</dbReference>
<keyword evidence="2" id="KW-0547">Nucleotide-binding</keyword>
<evidence type="ECO:0000313" key="6">
    <source>
        <dbReference type="Proteomes" id="UP000182321"/>
    </source>
</evidence>
<sequence length="292" mass="32511">MSTLVGKNIVKRYGKDTVLKNVDINIETGKIYGLIGRNGAGKTTLLSILTAQNPASEGTVTLDGEPVWENEKSLSRICYSREISPVTMFGPNTYRVKDYLSTAKAFYVNWDEEYAKELIKLFNINIKKKINRLSKGMLSAVTIIIALASKAEITILDEPVAGLDVVAREQFYKLVIEEYAATGRTFIISTHIIEEAASLFEEVIMIDDGQIVVKENTEDLLARAYRISGEETLVDAAVKDLKVYHPESIGRNKVVTVLADEPVDSFSEDVMVEPVSLQNLFYAMSVDERKEA</sequence>
<dbReference type="InterPro" id="IPR051782">
    <property type="entry name" value="ABC_Transporter_VariousFunc"/>
</dbReference>
<evidence type="ECO:0000256" key="1">
    <source>
        <dbReference type="ARBA" id="ARBA00022448"/>
    </source>
</evidence>
<dbReference type="RefSeq" id="WP_074790943.1">
    <property type="nucleotide sequence ID" value="NZ_FNZX01000009.1"/>
</dbReference>
<keyword evidence="6" id="KW-1185">Reference proteome</keyword>
<dbReference type="PANTHER" id="PTHR42939">
    <property type="entry name" value="ABC TRANSPORTER ATP-BINDING PROTEIN ALBC-RELATED"/>
    <property type="match status" value="1"/>
</dbReference>
<dbReference type="CDD" id="cd03230">
    <property type="entry name" value="ABC_DR_subfamily_A"/>
    <property type="match status" value="1"/>
</dbReference>
<dbReference type="SUPFAM" id="SSF52540">
    <property type="entry name" value="P-loop containing nucleoside triphosphate hydrolases"/>
    <property type="match status" value="1"/>
</dbReference>